<dbReference type="EMBL" id="JACCKA010000024">
    <property type="protein sequence ID" value="NZA25401.1"/>
    <property type="molecule type" value="Genomic_DNA"/>
</dbReference>
<accession>A0A853J8D6</accession>
<dbReference type="Proteomes" id="UP000578091">
    <property type="component" value="Unassembled WGS sequence"/>
</dbReference>
<evidence type="ECO:0000313" key="2">
    <source>
        <dbReference type="Proteomes" id="UP000578091"/>
    </source>
</evidence>
<gene>
    <name evidence="1" type="ORF">H0E84_03320</name>
</gene>
<comment type="caution">
    <text evidence="1">The sequence shown here is derived from an EMBL/GenBank/DDBJ whole genome shotgun (WGS) entry which is preliminary data.</text>
</comment>
<sequence>MGELYLSRDERDAIDAIDPRDLDARIEQCLHRGYMTAVRALPLGRCGLYVITRLQAYENAVADYAKAKAPKKRADTESRARRAGSDLAFAVRQMKDRLETERREEQLFYIDDLIPPPHRFSERLTVSVSYRWRPTVEAEWVHGRITFSHDADLRPDYIEPRPKRKPSAAKLERERQDKLYGIWDHLKQLSLWSVRDFFKQGGNAAEIPQSFQVRTDSYSRDLNNHSAKFWL</sequence>
<organism evidence="1 2">
    <name type="scientific">Luteimonas salinisoli</name>
    <dbReference type="NCBI Taxonomy" id="2752307"/>
    <lineage>
        <taxon>Bacteria</taxon>
        <taxon>Pseudomonadati</taxon>
        <taxon>Pseudomonadota</taxon>
        <taxon>Gammaproteobacteria</taxon>
        <taxon>Lysobacterales</taxon>
        <taxon>Lysobacteraceae</taxon>
        <taxon>Luteimonas</taxon>
    </lineage>
</organism>
<dbReference type="AlphaFoldDB" id="A0A853J8D6"/>
<protein>
    <submittedName>
        <fullName evidence="1">Uncharacterized protein</fullName>
    </submittedName>
</protein>
<keyword evidence="2" id="KW-1185">Reference proteome</keyword>
<name>A0A853J8D6_9GAMM</name>
<dbReference type="RefSeq" id="WP_180677201.1">
    <property type="nucleotide sequence ID" value="NZ_JACCKA010000024.1"/>
</dbReference>
<reference evidence="1 2" key="1">
    <citation type="submission" date="2020-07" db="EMBL/GenBank/DDBJ databases">
        <title>Luteimonas sp. SJ-92.</title>
        <authorList>
            <person name="Huang X.-X."/>
            <person name="Xu L."/>
            <person name="Sun J.-Q."/>
        </authorList>
    </citation>
    <scope>NUCLEOTIDE SEQUENCE [LARGE SCALE GENOMIC DNA]</scope>
    <source>
        <strain evidence="1 2">SJ-92</strain>
    </source>
</reference>
<evidence type="ECO:0000313" key="1">
    <source>
        <dbReference type="EMBL" id="NZA25401.1"/>
    </source>
</evidence>
<proteinExistence type="predicted"/>